<organism evidence="1 2">
    <name type="scientific">Tropicimonas omnivorans</name>
    <dbReference type="NCBI Taxonomy" id="3075590"/>
    <lineage>
        <taxon>Bacteria</taxon>
        <taxon>Pseudomonadati</taxon>
        <taxon>Pseudomonadota</taxon>
        <taxon>Alphaproteobacteria</taxon>
        <taxon>Rhodobacterales</taxon>
        <taxon>Roseobacteraceae</taxon>
        <taxon>Tropicimonas</taxon>
    </lineage>
</organism>
<dbReference type="Proteomes" id="UP001265259">
    <property type="component" value="Unassembled WGS sequence"/>
</dbReference>
<dbReference type="Pfam" id="PF10983">
    <property type="entry name" value="DUF2793"/>
    <property type="match status" value="1"/>
</dbReference>
<evidence type="ECO:0000313" key="1">
    <source>
        <dbReference type="EMBL" id="MDT0683625.1"/>
    </source>
</evidence>
<keyword evidence="2" id="KW-1185">Reference proteome</keyword>
<proteinExistence type="predicted"/>
<reference evidence="1 2" key="1">
    <citation type="submission" date="2023-09" db="EMBL/GenBank/DDBJ databases">
        <authorList>
            <person name="Rey-Velasco X."/>
        </authorList>
    </citation>
    <scope>NUCLEOTIDE SEQUENCE [LARGE SCALE GENOMIC DNA]</scope>
    <source>
        <strain evidence="1 2">F158</strain>
    </source>
</reference>
<accession>A0ABU3DIV6</accession>
<sequence>MSDTPNMSLPFLAPSQAQKHVTVNEALMRLDALSQLTLVSRAIAMPPNTAQEGECYGVPPGATGPWAGHGGEIAVRSNGGWVFAVPRAGWRAWDASAGQIVVHDGGGWTLPPAAGMPGDAGLRLSSEVTECSVTAGGAQGLPVFIPAEAMVIACSARVTGDLGASLTGWSLGTQAEATKFGAGMGPLTGSYARGVLGTPQTFYDGAQIWIAPEGGSFDGGTLRVALHLIRVDLPAA</sequence>
<dbReference type="RefSeq" id="WP_311692350.1">
    <property type="nucleotide sequence ID" value="NZ_JAVRHL010000003.1"/>
</dbReference>
<gene>
    <name evidence="1" type="ORF">RM543_13095</name>
</gene>
<dbReference type="EMBL" id="JAVRHL010000003">
    <property type="protein sequence ID" value="MDT0683625.1"/>
    <property type="molecule type" value="Genomic_DNA"/>
</dbReference>
<name>A0ABU3DIV6_9RHOB</name>
<protein>
    <submittedName>
        <fullName evidence="1">DUF2793 domain-containing protein</fullName>
    </submittedName>
</protein>
<dbReference type="InterPro" id="IPR021251">
    <property type="entry name" value="DUF2793"/>
</dbReference>
<comment type="caution">
    <text evidence="1">The sequence shown here is derived from an EMBL/GenBank/DDBJ whole genome shotgun (WGS) entry which is preliminary data.</text>
</comment>
<evidence type="ECO:0000313" key="2">
    <source>
        <dbReference type="Proteomes" id="UP001265259"/>
    </source>
</evidence>